<dbReference type="CDD" id="cd05154">
    <property type="entry name" value="ACAD10_11_N-like"/>
    <property type="match status" value="1"/>
</dbReference>
<keyword evidence="2" id="KW-0418">Kinase</keyword>
<proteinExistence type="predicted"/>
<reference evidence="2 3" key="1">
    <citation type="submission" date="2018-10" db="EMBL/GenBank/DDBJ databases">
        <title>Sequencing the genomes of 1000 actinobacteria strains.</title>
        <authorList>
            <person name="Klenk H.-P."/>
        </authorList>
    </citation>
    <scope>NUCLEOTIDE SEQUENCE [LARGE SCALE GENOMIC DNA]</scope>
    <source>
        <strain evidence="2 3">DSM 44343</strain>
    </source>
</reference>
<sequence>MVYTPTRGELGGGAREVLDSWLPARIASDSTEFEISDFSAPDAGYSGKTVFFTASWTDTAGARQQTDLVLRMQASDHQLFTTPDAPRQAEIMQRLGHTAGIAVPQIVWIEHDESVLGAPFYLMRRVAGRTPSDVPSWHKRGWTTELSRQQRELLYDNAIKSLVAIHRVDDPDVLDFLRGDLMTGATGLARYLDNLRKWYEWARSDLVVGSETLERAFDVIMTGAPANDRDGVVWGDARVGNMSFADDMSVAALFDWETATTGPPEIDLGWWLMFEEFLCEAMGFRRLPGVLDSDGTVRRYVELGGRVDGDITYYKLVAAFVLSLINNRLAVHLARDGLDVEVAHSYPTTVVGLVDRYLTELSTRGAR</sequence>
<comment type="caution">
    <text evidence="2">The sequence shown here is derived from an EMBL/GenBank/DDBJ whole genome shotgun (WGS) entry which is preliminary data.</text>
</comment>
<name>A0A495K8U8_WILMA</name>
<dbReference type="Gene3D" id="3.30.200.20">
    <property type="entry name" value="Phosphorylase Kinase, domain 1"/>
    <property type="match status" value="1"/>
</dbReference>
<dbReference type="AlphaFoldDB" id="A0A495K8U8"/>
<keyword evidence="2" id="KW-0808">Transferase</keyword>
<feature type="domain" description="Aminoglycoside phosphotransferase" evidence="1">
    <location>
        <begin position="44"/>
        <end position="274"/>
    </location>
</feature>
<dbReference type="InterPro" id="IPR002575">
    <property type="entry name" value="Aminoglycoside_PTrfase"/>
</dbReference>
<organism evidence="2 3">
    <name type="scientific">Williamsia marianensis</name>
    <dbReference type="NCBI Taxonomy" id="85044"/>
    <lineage>
        <taxon>Bacteria</taxon>
        <taxon>Bacillati</taxon>
        <taxon>Actinomycetota</taxon>
        <taxon>Actinomycetes</taxon>
        <taxon>Mycobacteriales</taxon>
        <taxon>Nocardiaceae</taxon>
        <taxon>Williamsia</taxon>
    </lineage>
</organism>
<dbReference type="PANTHER" id="PTHR21310">
    <property type="entry name" value="AMINOGLYCOSIDE PHOSPHOTRANSFERASE-RELATED-RELATED"/>
    <property type="match status" value="1"/>
</dbReference>
<dbReference type="GO" id="GO:0016301">
    <property type="term" value="F:kinase activity"/>
    <property type="evidence" value="ECO:0007669"/>
    <property type="project" value="UniProtKB-KW"/>
</dbReference>
<dbReference type="PANTHER" id="PTHR21310:SF40">
    <property type="entry name" value="AMINOGLYCOSIDE PHOSPHOTRANSFERASE DOMAIN-CONTAINING PROTEIN-RELATED"/>
    <property type="match status" value="1"/>
</dbReference>
<dbReference type="EMBL" id="RBKV01000001">
    <property type="protein sequence ID" value="RKR97601.1"/>
    <property type="molecule type" value="Genomic_DNA"/>
</dbReference>
<dbReference type="InterPro" id="IPR041726">
    <property type="entry name" value="ACAD10_11_N"/>
</dbReference>
<dbReference type="Pfam" id="PF01636">
    <property type="entry name" value="APH"/>
    <property type="match status" value="1"/>
</dbReference>
<dbReference type="InterPro" id="IPR011009">
    <property type="entry name" value="Kinase-like_dom_sf"/>
</dbReference>
<gene>
    <name evidence="2" type="ORF">DFJ75_4487</name>
</gene>
<accession>A0A495K8U8</accession>
<dbReference type="SUPFAM" id="SSF56112">
    <property type="entry name" value="Protein kinase-like (PK-like)"/>
    <property type="match status" value="1"/>
</dbReference>
<evidence type="ECO:0000313" key="2">
    <source>
        <dbReference type="EMBL" id="RKR97601.1"/>
    </source>
</evidence>
<evidence type="ECO:0000259" key="1">
    <source>
        <dbReference type="Pfam" id="PF01636"/>
    </source>
</evidence>
<dbReference type="OrthoDB" id="3806873at2"/>
<dbReference type="InterPro" id="IPR051678">
    <property type="entry name" value="AGP_Transferase"/>
</dbReference>
<dbReference type="RefSeq" id="WP_062794817.1">
    <property type="nucleotide sequence ID" value="NZ_CBCRXS010000007.1"/>
</dbReference>
<dbReference type="Gene3D" id="3.90.1200.10">
    <property type="match status" value="1"/>
</dbReference>
<evidence type="ECO:0000313" key="3">
    <source>
        <dbReference type="Proteomes" id="UP000274762"/>
    </source>
</evidence>
<protein>
    <submittedName>
        <fullName evidence="2">Aminoglycoside phosphotransferase (APT) family kinase protein</fullName>
    </submittedName>
</protein>
<dbReference type="Proteomes" id="UP000274762">
    <property type="component" value="Unassembled WGS sequence"/>
</dbReference>